<dbReference type="AlphaFoldDB" id="A0AAV3R7Q3"/>
<dbReference type="InterPro" id="IPR053134">
    <property type="entry name" value="RNA-dir_DNA_polymerase"/>
</dbReference>
<dbReference type="PANTHER" id="PTHR24559:SF430">
    <property type="entry name" value="RNA-DIRECTED DNA POLYMERASE"/>
    <property type="match status" value="1"/>
</dbReference>
<organism evidence="1 2">
    <name type="scientific">Lithospermum erythrorhizon</name>
    <name type="common">Purple gromwell</name>
    <name type="synonym">Lithospermum officinale var. erythrorhizon</name>
    <dbReference type="NCBI Taxonomy" id="34254"/>
    <lineage>
        <taxon>Eukaryota</taxon>
        <taxon>Viridiplantae</taxon>
        <taxon>Streptophyta</taxon>
        <taxon>Embryophyta</taxon>
        <taxon>Tracheophyta</taxon>
        <taxon>Spermatophyta</taxon>
        <taxon>Magnoliopsida</taxon>
        <taxon>eudicotyledons</taxon>
        <taxon>Gunneridae</taxon>
        <taxon>Pentapetalae</taxon>
        <taxon>asterids</taxon>
        <taxon>lamiids</taxon>
        <taxon>Boraginales</taxon>
        <taxon>Boraginaceae</taxon>
        <taxon>Boraginoideae</taxon>
        <taxon>Lithospermeae</taxon>
        <taxon>Lithospermum</taxon>
    </lineage>
</organism>
<proteinExistence type="predicted"/>
<dbReference type="Proteomes" id="UP001454036">
    <property type="component" value="Unassembled WGS sequence"/>
</dbReference>
<reference evidence="1 2" key="1">
    <citation type="submission" date="2024-01" db="EMBL/GenBank/DDBJ databases">
        <title>The complete chloroplast genome sequence of Lithospermum erythrorhizon: insights into the phylogenetic relationship among Boraginaceae species and the maternal lineages of purple gromwells.</title>
        <authorList>
            <person name="Okada T."/>
            <person name="Watanabe K."/>
        </authorList>
    </citation>
    <scope>NUCLEOTIDE SEQUENCE [LARGE SCALE GENOMIC DNA]</scope>
</reference>
<name>A0AAV3R7Q3_LITER</name>
<dbReference type="Gene3D" id="3.10.10.10">
    <property type="entry name" value="HIV Type 1 Reverse Transcriptase, subunit A, domain 1"/>
    <property type="match status" value="1"/>
</dbReference>
<keyword evidence="2" id="KW-1185">Reference proteome</keyword>
<dbReference type="EMBL" id="BAABME010008118">
    <property type="protein sequence ID" value="GAA0172424.1"/>
    <property type="molecule type" value="Genomic_DNA"/>
</dbReference>
<gene>
    <name evidence="1" type="ORF">LIER_26254</name>
</gene>
<protein>
    <submittedName>
        <fullName evidence="1">Uncharacterized protein</fullName>
    </submittedName>
</protein>
<dbReference type="PANTHER" id="PTHR24559">
    <property type="entry name" value="TRANSPOSON TY3-I GAG-POL POLYPROTEIN"/>
    <property type="match status" value="1"/>
</dbReference>
<evidence type="ECO:0000313" key="2">
    <source>
        <dbReference type="Proteomes" id="UP001454036"/>
    </source>
</evidence>
<accession>A0AAV3R7Q3</accession>
<comment type="caution">
    <text evidence="1">The sequence shown here is derived from an EMBL/GenBank/DDBJ whole genome shotgun (WGS) entry which is preliminary data.</text>
</comment>
<dbReference type="InterPro" id="IPR043502">
    <property type="entry name" value="DNA/RNA_pol_sf"/>
</dbReference>
<dbReference type="SUPFAM" id="SSF56672">
    <property type="entry name" value="DNA/RNA polymerases"/>
    <property type="match status" value="1"/>
</dbReference>
<evidence type="ECO:0000313" key="1">
    <source>
        <dbReference type="EMBL" id="GAA0172424.1"/>
    </source>
</evidence>
<sequence>MLLDIGSSVDVLFLDAFFKLAMTGVDQTCGYPIVPEESPNKGRPHEEIRSIPFDERDPTKVFKIGTTLGAEQEAMLVRVLREYWDIFTWEPKDTPGVDPEVSVHRLYVDPHYKIVKQKKRTFSEEKGEAIREEVGKLLGVNAIRELLLPTWLANVVLVPKPNGTSRYKVVDFLDAFLGYYKIFMAEEDVEKIVFVTEYVIYCWKVMAFGLKNAGATYKKMVNEEFSTQIG</sequence>